<evidence type="ECO:0000313" key="5">
    <source>
        <dbReference type="EMBL" id="CAF1018403.1"/>
    </source>
</evidence>
<evidence type="ECO:0000313" key="6">
    <source>
        <dbReference type="EMBL" id="CAF1267267.1"/>
    </source>
</evidence>
<protein>
    <recommendedName>
        <fullName evidence="1">glutathione-specific gamma-glutamylcyclotransferase</fullName>
        <ecNumber evidence="1">4.3.2.7</ecNumber>
    </recommendedName>
    <alternativeName>
        <fullName evidence="3">Cation transport regulator-like protein 2</fullName>
    </alternativeName>
</protein>
<comment type="caution">
    <text evidence="5">The sequence shown here is derived from an EMBL/GenBank/DDBJ whole genome shotgun (WGS) entry which is preliminary data.</text>
</comment>
<dbReference type="InterPro" id="IPR006840">
    <property type="entry name" value="ChaC"/>
</dbReference>
<dbReference type="EMBL" id="CAJNOM010000235">
    <property type="protein sequence ID" value="CAF1267267.1"/>
    <property type="molecule type" value="Genomic_DNA"/>
</dbReference>
<dbReference type="Pfam" id="PF04752">
    <property type="entry name" value="ChaC"/>
    <property type="match status" value="1"/>
</dbReference>
<name>A0A814HZT1_9BILA</name>
<dbReference type="GO" id="GO:0006751">
    <property type="term" value="P:glutathione catabolic process"/>
    <property type="evidence" value="ECO:0007669"/>
    <property type="project" value="InterPro"/>
</dbReference>
<proteinExistence type="predicted"/>
<keyword evidence="7" id="KW-1185">Reference proteome</keyword>
<evidence type="ECO:0000313" key="8">
    <source>
        <dbReference type="Proteomes" id="UP000663877"/>
    </source>
</evidence>
<evidence type="ECO:0000313" key="7">
    <source>
        <dbReference type="Proteomes" id="UP000663832"/>
    </source>
</evidence>
<keyword evidence="2" id="KW-0456">Lyase</keyword>
<evidence type="ECO:0000256" key="3">
    <source>
        <dbReference type="ARBA" id="ARBA00043195"/>
    </source>
</evidence>
<dbReference type="Proteomes" id="UP000663877">
    <property type="component" value="Unassembled WGS sequence"/>
</dbReference>
<evidence type="ECO:0000256" key="4">
    <source>
        <dbReference type="ARBA" id="ARBA00045227"/>
    </source>
</evidence>
<dbReference type="AlphaFoldDB" id="A0A814HZT1"/>
<comment type="function">
    <text evidence="4">Catalyzes the cleavage of glutathione into 5-oxo-L-proline and a Cys-Gly dipeptide. Acts specifically on glutathione, but not on other gamma-glutamyl peptides.</text>
</comment>
<evidence type="ECO:0000256" key="1">
    <source>
        <dbReference type="ARBA" id="ARBA00012344"/>
    </source>
</evidence>
<evidence type="ECO:0000256" key="2">
    <source>
        <dbReference type="ARBA" id="ARBA00023239"/>
    </source>
</evidence>
<reference evidence="5" key="1">
    <citation type="submission" date="2021-02" db="EMBL/GenBank/DDBJ databases">
        <authorList>
            <person name="Nowell W R."/>
        </authorList>
    </citation>
    <scope>NUCLEOTIDE SEQUENCE</scope>
</reference>
<accession>A0A814HZT1</accession>
<sequence>MDYLELDQNLKLLNGLHDDITKRNDIISYIKQNNKISIFAYGSLLWNPIGHIDKIIPDCTLHEYKKGFFCEDFVYRGTTDFKGLTMGLEKDSNAYVHGALFSSNNNKILSFIKSFVKRETPIDFNKTIMDIYTYDFVKIILPDRINVEYALTCVVNTNSLFYLNNKLTLEEQSIRIGQAYGINGTNFQYLDKLINMYQQLNIQDSFTKILENLYSKVLLYRQSLSMNAQKWFQIYDQLQTLEQRNEAAKQLSSIECISTFQSFIYRSIYYEEINKQSNQLTSN</sequence>
<gene>
    <name evidence="5" type="ORF">BJG266_LOCUS16862</name>
    <name evidence="6" type="ORF">QVE165_LOCUS29390</name>
</gene>
<dbReference type="GO" id="GO:0061928">
    <property type="term" value="F:glutathione specific gamma-glutamylcyclotransferase activity"/>
    <property type="evidence" value="ECO:0007669"/>
    <property type="project" value="UniProtKB-EC"/>
</dbReference>
<dbReference type="EMBL" id="CAJNOI010000079">
    <property type="protein sequence ID" value="CAF1018403.1"/>
    <property type="molecule type" value="Genomic_DNA"/>
</dbReference>
<dbReference type="PANTHER" id="PTHR12192:SF2">
    <property type="entry name" value="GLUTATHIONE-SPECIFIC GAMMA-GLUTAMYLCYCLOTRANSFERASE 2"/>
    <property type="match status" value="1"/>
</dbReference>
<dbReference type="Proteomes" id="UP000663832">
    <property type="component" value="Unassembled WGS sequence"/>
</dbReference>
<dbReference type="PANTHER" id="PTHR12192">
    <property type="entry name" value="CATION TRANSPORT PROTEIN CHAC-RELATED"/>
    <property type="match status" value="1"/>
</dbReference>
<dbReference type="OrthoDB" id="9998855at2759"/>
<organism evidence="5 8">
    <name type="scientific">Adineta steineri</name>
    <dbReference type="NCBI Taxonomy" id="433720"/>
    <lineage>
        <taxon>Eukaryota</taxon>
        <taxon>Metazoa</taxon>
        <taxon>Spiralia</taxon>
        <taxon>Gnathifera</taxon>
        <taxon>Rotifera</taxon>
        <taxon>Eurotatoria</taxon>
        <taxon>Bdelloidea</taxon>
        <taxon>Adinetida</taxon>
        <taxon>Adinetidae</taxon>
        <taxon>Adineta</taxon>
    </lineage>
</organism>
<dbReference type="GO" id="GO:0005737">
    <property type="term" value="C:cytoplasm"/>
    <property type="evidence" value="ECO:0007669"/>
    <property type="project" value="TreeGrafter"/>
</dbReference>
<dbReference type="EC" id="4.3.2.7" evidence="1"/>